<organism evidence="1 2">
    <name type="scientific">Pseudonocardia charpentierae</name>
    <dbReference type="NCBI Taxonomy" id="3075545"/>
    <lineage>
        <taxon>Bacteria</taxon>
        <taxon>Bacillati</taxon>
        <taxon>Actinomycetota</taxon>
        <taxon>Actinomycetes</taxon>
        <taxon>Pseudonocardiales</taxon>
        <taxon>Pseudonocardiaceae</taxon>
        <taxon>Pseudonocardia</taxon>
    </lineage>
</organism>
<keyword evidence="2" id="KW-1185">Reference proteome</keyword>
<evidence type="ECO:0000313" key="2">
    <source>
        <dbReference type="Proteomes" id="UP001183202"/>
    </source>
</evidence>
<protein>
    <submittedName>
        <fullName evidence="1">Uncharacterized protein</fullName>
    </submittedName>
</protein>
<evidence type="ECO:0000313" key="1">
    <source>
        <dbReference type="EMBL" id="MDT0353105.1"/>
    </source>
</evidence>
<sequence>MLTKQEATIKLTVPAHVRDTATSWALSDLNEESDAVLAALDEELCSNGQLPAYVAGLVPD</sequence>
<proteinExistence type="predicted"/>
<gene>
    <name evidence="1" type="ORF">RM445_26685</name>
</gene>
<accession>A0ABU2NGL0</accession>
<dbReference type="EMBL" id="JAVREJ010000026">
    <property type="protein sequence ID" value="MDT0353105.1"/>
    <property type="molecule type" value="Genomic_DNA"/>
</dbReference>
<dbReference type="RefSeq" id="WP_311559618.1">
    <property type="nucleotide sequence ID" value="NZ_JAVREJ010000026.1"/>
</dbReference>
<dbReference type="Proteomes" id="UP001183202">
    <property type="component" value="Unassembled WGS sequence"/>
</dbReference>
<comment type="caution">
    <text evidence="1">The sequence shown here is derived from an EMBL/GenBank/DDBJ whole genome shotgun (WGS) entry which is preliminary data.</text>
</comment>
<reference evidence="2" key="1">
    <citation type="submission" date="2023-07" db="EMBL/GenBank/DDBJ databases">
        <title>30 novel species of actinomycetes from the DSMZ collection.</title>
        <authorList>
            <person name="Nouioui I."/>
        </authorList>
    </citation>
    <scope>NUCLEOTIDE SEQUENCE [LARGE SCALE GENOMIC DNA]</scope>
    <source>
        <strain evidence="2">DSM 45834</strain>
    </source>
</reference>
<name>A0ABU2NGL0_9PSEU</name>